<keyword evidence="2" id="KW-1185">Reference proteome</keyword>
<evidence type="ECO:0000313" key="1">
    <source>
        <dbReference type="EMBL" id="OEH79779.1"/>
    </source>
</evidence>
<accession>A0A1D3D8K2</accession>
<dbReference type="EMBL" id="JROU02000284">
    <property type="protein sequence ID" value="OEH79779.1"/>
    <property type="molecule type" value="Genomic_DNA"/>
</dbReference>
<proteinExistence type="predicted"/>
<comment type="caution">
    <text evidence="1">The sequence shown here is derived from an EMBL/GenBank/DDBJ whole genome shotgun (WGS) entry which is preliminary data.</text>
</comment>
<dbReference type="Proteomes" id="UP000095192">
    <property type="component" value="Unassembled WGS sequence"/>
</dbReference>
<dbReference type="InParanoid" id="A0A1D3D8K2"/>
<evidence type="ECO:0000313" key="2">
    <source>
        <dbReference type="Proteomes" id="UP000095192"/>
    </source>
</evidence>
<protein>
    <submittedName>
        <fullName evidence="1">Uncharacterized protein</fullName>
    </submittedName>
</protein>
<sequence>MTAIAAAAHAPEQQHRNLDHQGAIVGVPAYLGFQAIPFKAHLSHLSPEPVSQIEAPERVPDLPSCTGVFNCRDVIAQHR</sequence>
<organism evidence="1 2">
    <name type="scientific">Cyclospora cayetanensis</name>
    <dbReference type="NCBI Taxonomy" id="88456"/>
    <lineage>
        <taxon>Eukaryota</taxon>
        <taxon>Sar</taxon>
        <taxon>Alveolata</taxon>
        <taxon>Apicomplexa</taxon>
        <taxon>Conoidasida</taxon>
        <taxon>Coccidia</taxon>
        <taxon>Eucoccidiorida</taxon>
        <taxon>Eimeriorina</taxon>
        <taxon>Eimeriidae</taxon>
        <taxon>Cyclospora</taxon>
    </lineage>
</organism>
<dbReference type="AlphaFoldDB" id="A0A1D3D8K2"/>
<gene>
    <name evidence="1" type="ORF">cyc_00522</name>
</gene>
<dbReference type="VEuPathDB" id="ToxoDB:cyc_00522"/>
<name>A0A1D3D8K2_9EIME</name>
<reference evidence="1 2" key="1">
    <citation type="journal article" date="2016" name="BMC Genomics">
        <title>Comparative genomics reveals Cyclospora cayetanensis possesses coccidia-like metabolism and invasion components but unique surface antigens.</title>
        <authorList>
            <person name="Liu S."/>
            <person name="Wang L."/>
            <person name="Zheng H."/>
            <person name="Xu Z."/>
            <person name="Roellig D.M."/>
            <person name="Li N."/>
            <person name="Frace M.A."/>
            <person name="Tang K."/>
            <person name="Arrowood M.J."/>
            <person name="Moss D.M."/>
            <person name="Zhang L."/>
            <person name="Feng Y."/>
            <person name="Xiao L."/>
        </authorList>
    </citation>
    <scope>NUCLEOTIDE SEQUENCE [LARGE SCALE GENOMIC DNA]</scope>
    <source>
        <strain evidence="1 2">CHN_HEN01</strain>
    </source>
</reference>